<dbReference type="InterPro" id="IPR011604">
    <property type="entry name" value="PDDEXK-like_dom_sf"/>
</dbReference>
<dbReference type="InterPro" id="IPR027417">
    <property type="entry name" value="P-loop_NTPase"/>
</dbReference>
<protein>
    <submittedName>
        <fullName evidence="2">ATP-dependent helicase</fullName>
    </submittedName>
</protein>
<dbReference type="InterPro" id="IPR038726">
    <property type="entry name" value="PDDEXK_AddAB-type"/>
</dbReference>
<dbReference type="NCBIfam" id="TIGR03623">
    <property type="entry name" value="probable DNA repair protein"/>
    <property type="match status" value="1"/>
</dbReference>
<dbReference type="SUPFAM" id="SSF52540">
    <property type="entry name" value="P-loop containing nucleoside triphosphate hydrolases"/>
    <property type="match status" value="1"/>
</dbReference>
<comment type="caution">
    <text evidence="2">The sequence shown here is derived from an EMBL/GenBank/DDBJ whole genome shotgun (WGS) entry which is preliminary data.</text>
</comment>
<keyword evidence="2" id="KW-0547">Nucleotide-binding</keyword>
<keyword evidence="2" id="KW-0378">Hydrolase</keyword>
<dbReference type="Gene3D" id="3.90.320.10">
    <property type="match status" value="1"/>
</dbReference>
<name>A0A829YJV2_9GAMM</name>
<keyword evidence="2" id="KW-0067">ATP-binding</keyword>
<evidence type="ECO:0000259" key="1">
    <source>
        <dbReference type="Pfam" id="PF12705"/>
    </source>
</evidence>
<dbReference type="Proteomes" id="UP000445000">
    <property type="component" value="Unassembled WGS sequence"/>
</dbReference>
<reference evidence="3" key="1">
    <citation type="submission" date="2020-01" db="EMBL/GenBank/DDBJ databases">
        <title>'Steroidobacter agaridevorans' sp. nov., agar-degrading bacteria isolated from rhizosphere soils.</title>
        <authorList>
            <person name="Ikenaga M."/>
            <person name="Kataoka M."/>
            <person name="Murouchi A."/>
            <person name="Katsuragi S."/>
            <person name="Sakai M."/>
        </authorList>
    </citation>
    <scope>NUCLEOTIDE SEQUENCE [LARGE SCALE GENOMIC DNA]</scope>
    <source>
        <strain evidence="3">YU21-B</strain>
    </source>
</reference>
<organism evidence="2 3">
    <name type="scientific">Steroidobacter agaridevorans</name>
    <dbReference type="NCBI Taxonomy" id="2695856"/>
    <lineage>
        <taxon>Bacteria</taxon>
        <taxon>Pseudomonadati</taxon>
        <taxon>Pseudomonadota</taxon>
        <taxon>Gammaproteobacteria</taxon>
        <taxon>Steroidobacterales</taxon>
        <taxon>Steroidobacteraceae</taxon>
        <taxon>Steroidobacter</taxon>
    </lineage>
</organism>
<feature type="domain" description="PD-(D/E)XK endonuclease-like" evidence="1">
    <location>
        <begin position="599"/>
        <end position="874"/>
    </location>
</feature>
<dbReference type="AlphaFoldDB" id="A0A829YJV2"/>
<dbReference type="RefSeq" id="WP_161815094.1">
    <property type="nucleotide sequence ID" value="NZ_BLJN01000006.1"/>
</dbReference>
<sequence length="889" mass="98029">MQLHSLLDQGVTVLTASRRLAHALRLGYAQHAQSQGQSVWRTPRVLPWSTWLAQQWLESRAIGAHAHHARLLTNAQARILWDSLVNDSEWGSGLLNPSNAARLAARSWRRMQEYLIPLAALNDSDSSEGRALHAWCTEFLRRCEKLQAIDETRLAHWAHDANFVPEETLALAGFDSIPPSVARLIERWRARGKIADIAADEQTSRSVVVVTARDADDELELAARWARAQIATGKSTVGVVVADLQSRRAEVQRVFEDVFAPGQRSIQADSAKIPVVIAAPAPLASYPVVDAALLVLQFALHDRPATHAGRLLRSPFIAGGEAEKDRRAMADFRLREDQRDRWDWFELERWASASGCDQLAVAARSIGAEIRGKTSSTGASAWAERFHAWLRAVGWPGERSLSSVEHQTVLKFHAALAEFGTLDAVTASLSAAAALSRLQELLRDTPFEPETQATSITVIDPATVAGMSFDATWVTGLDAARLPEPVNPDPLLPVALQRAAKIPEATAEGVMQLSKARLARWTSSAPQVVLSWPRQEGEAELQPSPMLASWPTVKGSDIAIASVRPLRRTLFDQRPLLEQMRDELAPRLTVRTARGGAMTLELQSRCPFRAQAQIRLGAEDMPTVSIGVEPIDRGIILHRVLEEIWGSLRSHAGLLAVEEETLAERVRASAERHTMQALQPTVRYRQRLAALEASNVAKQVLQLLAVEKERPSFVLRLTEKSEPYAIGGLSITLQPDRIDELGNGGNLLIDYKLGDSHSPRQWLDTRPGRPLRPQLPLYGLAHGESLRGLAYVVLAAGAVEYRGWSDGAFIGEGVAAYPGHVRLKPDHPPDWPSLVAHWRKSLTQLAENFVEGQAAVDPLLAQECAYCHLSAFCRISERAQEDEAEHHDE</sequence>
<evidence type="ECO:0000313" key="3">
    <source>
        <dbReference type="Proteomes" id="UP000445000"/>
    </source>
</evidence>
<dbReference type="Pfam" id="PF12705">
    <property type="entry name" value="PDDEXK_1"/>
    <property type="match status" value="1"/>
</dbReference>
<dbReference type="EMBL" id="BLJN01000006">
    <property type="protein sequence ID" value="GFE83479.1"/>
    <property type="molecule type" value="Genomic_DNA"/>
</dbReference>
<dbReference type="GO" id="GO:0004386">
    <property type="term" value="F:helicase activity"/>
    <property type="evidence" value="ECO:0007669"/>
    <property type="project" value="UniProtKB-KW"/>
</dbReference>
<proteinExistence type="predicted"/>
<accession>A0A829YJV2</accession>
<keyword evidence="3" id="KW-1185">Reference proteome</keyword>
<evidence type="ECO:0000313" key="2">
    <source>
        <dbReference type="EMBL" id="GFE83479.1"/>
    </source>
</evidence>
<gene>
    <name evidence="2" type="ORF">GCM10011487_54790</name>
</gene>
<keyword evidence="2" id="KW-0347">Helicase</keyword>
<dbReference type="InterPro" id="IPR019925">
    <property type="entry name" value="DNA_repair_protein_predicted"/>
</dbReference>